<dbReference type="Pfam" id="PF13377">
    <property type="entry name" value="Peripla_BP_3"/>
    <property type="match status" value="1"/>
</dbReference>
<organism evidence="6 7">
    <name type="scientific">Actinomadura rudentiformis</name>
    <dbReference type="NCBI Taxonomy" id="359158"/>
    <lineage>
        <taxon>Bacteria</taxon>
        <taxon>Bacillati</taxon>
        <taxon>Actinomycetota</taxon>
        <taxon>Actinomycetes</taxon>
        <taxon>Streptosporangiales</taxon>
        <taxon>Thermomonosporaceae</taxon>
        <taxon>Actinomadura</taxon>
    </lineage>
</organism>
<evidence type="ECO:0000259" key="5">
    <source>
        <dbReference type="PROSITE" id="PS50932"/>
    </source>
</evidence>
<dbReference type="RefSeq" id="WP_151560566.1">
    <property type="nucleotide sequence ID" value="NZ_WBMT01000005.1"/>
</dbReference>
<feature type="domain" description="HTH lacI-type" evidence="5">
    <location>
        <begin position="1"/>
        <end position="53"/>
    </location>
</feature>
<evidence type="ECO:0000256" key="4">
    <source>
        <dbReference type="SAM" id="MobiDB-lite"/>
    </source>
</evidence>
<keyword evidence="3" id="KW-0804">Transcription</keyword>
<dbReference type="InterPro" id="IPR046335">
    <property type="entry name" value="LacI/GalR-like_sensor"/>
</dbReference>
<sequence>MEDVAALAGVSAMTVSRVLNSPEKVRPKTRDKVLAAMRELDYRPNSAARVLATGRSGVLGVVSFDTTLYGPASTLYGIEQAARSAEYTTTITSLDTLNRGAIEDGVNRLRSQSVDGVIIIAPHLSAVDELRRLPRDFPVVAVRAADDVQFPVAAVDHHAGAARVTRHLLDLGHETVWHLAGPSDWVDAAARVAGWREALAGREAPTPLIGDWSARSGYEQGRLLAADPAVTAVFAANDPMALGLLRALREAGRRVPDDVSVAGFDDVPEAPYFAPPLTTVRQPFGEVGRYAFQMLLERLDGATGAPRRTAEPELVVRESTAPRPRT</sequence>
<dbReference type="Proteomes" id="UP000468735">
    <property type="component" value="Unassembled WGS sequence"/>
</dbReference>
<dbReference type="AlphaFoldDB" id="A0A6H9YVH4"/>
<keyword evidence="2 6" id="KW-0238">DNA-binding</keyword>
<dbReference type="GO" id="GO:0000976">
    <property type="term" value="F:transcription cis-regulatory region binding"/>
    <property type="evidence" value="ECO:0007669"/>
    <property type="project" value="TreeGrafter"/>
</dbReference>
<protein>
    <submittedName>
        <fullName evidence="6">LacI family DNA-binding transcriptional regulator</fullName>
    </submittedName>
</protein>
<feature type="region of interest" description="Disordered" evidence="4">
    <location>
        <begin position="302"/>
        <end position="326"/>
    </location>
</feature>
<dbReference type="InterPro" id="IPR028082">
    <property type="entry name" value="Peripla_BP_I"/>
</dbReference>
<evidence type="ECO:0000256" key="3">
    <source>
        <dbReference type="ARBA" id="ARBA00023163"/>
    </source>
</evidence>
<evidence type="ECO:0000256" key="2">
    <source>
        <dbReference type="ARBA" id="ARBA00023125"/>
    </source>
</evidence>
<dbReference type="Gene3D" id="3.40.50.2300">
    <property type="match status" value="2"/>
</dbReference>
<keyword evidence="1" id="KW-0805">Transcription regulation</keyword>
<evidence type="ECO:0000256" key="1">
    <source>
        <dbReference type="ARBA" id="ARBA00023015"/>
    </source>
</evidence>
<dbReference type="CDD" id="cd01574">
    <property type="entry name" value="PBP1_LacI"/>
    <property type="match status" value="1"/>
</dbReference>
<keyword evidence="7" id="KW-1185">Reference proteome</keyword>
<dbReference type="EMBL" id="WBMT01000005">
    <property type="protein sequence ID" value="KAB2349796.1"/>
    <property type="molecule type" value="Genomic_DNA"/>
</dbReference>
<dbReference type="Pfam" id="PF00356">
    <property type="entry name" value="LacI"/>
    <property type="match status" value="1"/>
</dbReference>
<dbReference type="PANTHER" id="PTHR30146:SF109">
    <property type="entry name" value="HTH-TYPE TRANSCRIPTIONAL REGULATOR GALS"/>
    <property type="match status" value="1"/>
</dbReference>
<gene>
    <name evidence="6" type="ORF">F8566_12905</name>
</gene>
<proteinExistence type="predicted"/>
<dbReference type="SMART" id="SM00354">
    <property type="entry name" value="HTH_LACI"/>
    <property type="match status" value="1"/>
</dbReference>
<dbReference type="InterPro" id="IPR000843">
    <property type="entry name" value="HTH_LacI"/>
</dbReference>
<dbReference type="PROSITE" id="PS50932">
    <property type="entry name" value="HTH_LACI_2"/>
    <property type="match status" value="1"/>
</dbReference>
<comment type="caution">
    <text evidence="6">The sequence shown here is derived from an EMBL/GenBank/DDBJ whole genome shotgun (WGS) entry which is preliminary data.</text>
</comment>
<dbReference type="Gene3D" id="1.10.260.40">
    <property type="entry name" value="lambda repressor-like DNA-binding domains"/>
    <property type="match status" value="1"/>
</dbReference>
<name>A0A6H9YVH4_9ACTN</name>
<dbReference type="PANTHER" id="PTHR30146">
    <property type="entry name" value="LACI-RELATED TRANSCRIPTIONAL REPRESSOR"/>
    <property type="match status" value="1"/>
</dbReference>
<dbReference type="OrthoDB" id="9785139at2"/>
<evidence type="ECO:0000313" key="7">
    <source>
        <dbReference type="Proteomes" id="UP000468735"/>
    </source>
</evidence>
<dbReference type="CDD" id="cd01392">
    <property type="entry name" value="HTH_LacI"/>
    <property type="match status" value="1"/>
</dbReference>
<dbReference type="SUPFAM" id="SSF47413">
    <property type="entry name" value="lambda repressor-like DNA-binding domains"/>
    <property type="match status" value="1"/>
</dbReference>
<dbReference type="GO" id="GO:0003700">
    <property type="term" value="F:DNA-binding transcription factor activity"/>
    <property type="evidence" value="ECO:0007669"/>
    <property type="project" value="TreeGrafter"/>
</dbReference>
<dbReference type="InterPro" id="IPR010982">
    <property type="entry name" value="Lambda_DNA-bd_dom_sf"/>
</dbReference>
<dbReference type="PROSITE" id="PS00356">
    <property type="entry name" value="HTH_LACI_1"/>
    <property type="match status" value="1"/>
</dbReference>
<evidence type="ECO:0000313" key="6">
    <source>
        <dbReference type="EMBL" id="KAB2349796.1"/>
    </source>
</evidence>
<accession>A0A6H9YVH4</accession>
<reference evidence="6 7" key="1">
    <citation type="submission" date="2019-09" db="EMBL/GenBank/DDBJ databases">
        <title>Actinomadura physcomitrii sp. nov., a novel actinomycete isolated from moss [Physcomitrium sphaericum (Ludw) Fuernr].</title>
        <authorList>
            <person name="Zhuang X."/>
            <person name="Liu C."/>
        </authorList>
    </citation>
    <scope>NUCLEOTIDE SEQUENCE [LARGE SCALE GENOMIC DNA]</scope>
    <source>
        <strain evidence="6 7">HMC1</strain>
    </source>
</reference>
<dbReference type="SUPFAM" id="SSF53822">
    <property type="entry name" value="Periplasmic binding protein-like I"/>
    <property type="match status" value="1"/>
</dbReference>